<dbReference type="InterPro" id="IPR040452">
    <property type="entry name" value="SfsA_C"/>
</dbReference>
<accession>A0A7C4H4C7</accession>
<dbReference type="Pfam" id="PF17746">
    <property type="entry name" value="SfsA_N"/>
    <property type="match status" value="1"/>
</dbReference>
<evidence type="ECO:0000313" key="3">
    <source>
        <dbReference type="EMBL" id="HGM46806.1"/>
    </source>
</evidence>
<dbReference type="Gene3D" id="3.40.1350.60">
    <property type="match status" value="1"/>
</dbReference>
<dbReference type="Pfam" id="PF03749">
    <property type="entry name" value="SfsA"/>
    <property type="match status" value="1"/>
</dbReference>
<dbReference type="GO" id="GO:0003677">
    <property type="term" value="F:DNA binding"/>
    <property type="evidence" value="ECO:0007669"/>
    <property type="project" value="InterPro"/>
</dbReference>
<feature type="domain" description="Sugar fermentation stimulation protein C-terminal" evidence="1">
    <location>
        <begin position="101"/>
        <end position="217"/>
    </location>
</feature>
<reference evidence="3" key="1">
    <citation type="journal article" date="2020" name="mSystems">
        <title>Genome- and Community-Level Interaction Insights into Carbon Utilization and Element Cycling Functions of Hydrothermarchaeota in Hydrothermal Sediment.</title>
        <authorList>
            <person name="Zhou Z."/>
            <person name="Liu Y."/>
            <person name="Xu W."/>
            <person name="Pan J."/>
            <person name="Luo Z.H."/>
            <person name="Li M."/>
        </authorList>
    </citation>
    <scope>NUCLEOTIDE SEQUENCE</scope>
    <source>
        <strain evidence="3">SpSt-649</strain>
    </source>
</reference>
<evidence type="ECO:0000259" key="1">
    <source>
        <dbReference type="Pfam" id="PF03749"/>
    </source>
</evidence>
<sequence length="233" mass="25806">MPLELLRLPEPVPCTIVRRRNRFVVEVQVAGSVRAASINNTGRLLDYVAQGRLGFCFPRSGGRTDYRLFAVAEGEAAALIDTQMQMKAFESLLGLKGTVWERCRLLSRSPRVGDSTLDYLLSCGGDEIYTELKSAVLREGPYAMYPDCPTLRGRRHIRELTELARSGWRALIVFIAAAPGVSAFKPYERGDPEVARLLRQAKESGVLLRAVSMHYDPALSAVVLDNPSLQVLV</sequence>
<dbReference type="EMBL" id="DTBQ01000097">
    <property type="protein sequence ID" value="HGM46806.1"/>
    <property type="molecule type" value="Genomic_DNA"/>
</dbReference>
<protein>
    <submittedName>
        <fullName evidence="3">DNA/RNA nuclease SfsA</fullName>
    </submittedName>
</protein>
<name>A0A7C4H4C7_THEPE</name>
<proteinExistence type="predicted"/>
<organism evidence="3">
    <name type="scientific">Thermofilum pendens</name>
    <dbReference type="NCBI Taxonomy" id="2269"/>
    <lineage>
        <taxon>Archaea</taxon>
        <taxon>Thermoproteota</taxon>
        <taxon>Thermoprotei</taxon>
        <taxon>Thermofilales</taxon>
        <taxon>Thermofilaceae</taxon>
        <taxon>Thermofilum</taxon>
    </lineage>
</organism>
<dbReference type="AlphaFoldDB" id="A0A7C4H4C7"/>
<comment type="caution">
    <text evidence="3">The sequence shown here is derived from an EMBL/GenBank/DDBJ whole genome shotgun (WGS) entry which is preliminary data.</text>
</comment>
<dbReference type="PANTHER" id="PTHR30545">
    <property type="entry name" value="SUGAR FERMENTATION STIMULATION PROTEIN A"/>
    <property type="match status" value="1"/>
</dbReference>
<dbReference type="NCBIfam" id="TIGR00230">
    <property type="entry name" value="sfsA"/>
    <property type="match status" value="1"/>
</dbReference>
<gene>
    <name evidence="3" type="primary">sfsA</name>
    <name evidence="3" type="ORF">ENU21_03495</name>
</gene>
<feature type="domain" description="SfsA N-terminal OB" evidence="2">
    <location>
        <begin position="17"/>
        <end position="78"/>
    </location>
</feature>
<dbReference type="InterPro" id="IPR041465">
    <property type="entry name" value="SfsA_N"/>
</dbReference>
<evidence type="ECO:0000259" key="2">
    <source>
        <dbReference type="Pfam" id="PF17746"/>
    </source>
</evidence>
<dbReference type="Gene3D" id="2.40.50.580">
    <property type="match status" value="1"/>
</dbReference>
<dbReference type="CDD" id="cd22358">
    <property type="entry name" value="SfsA-like_archaeal"/>
    <property type="match status" value="1"/>
</dbReference>
<dbReference type="PANTHER" id="PTHR30545:SF2">
    <property type="entry name" value="SUGAR FERMENTATION STIMULATION PROTEIN A"/>
    <property type="match status" value="1"/>
</dbReference>
<dbReference type="InterPro" id="IPR005224">
    <property type="entry name" value="SfsA"/>
</dbReference>